<sequence>MGDQLLSTNNTRDKRNPITEFEDEAEDGDIVREDRRIRKVPKVLHFKRHNEEDYYTPKLVSFGPYYHGLEELRLGEEWKHEVFTTFFSSSGKDKEFFLREISKVIDQIRNCYVGVSRDSYDDGALAEMMLLDTCFAIYLMKIAMGDYEKIIHFYRHIGVPALSLVLRDMYLLENQIPLWFIKLLYGIQYGNTEEGWTLICKFSIHISAKDSRLSRILRQGKKQPFHLLDAVYRVFVLELENAKKPVKKCRWWPWRKENPNEFVAAAHRDLELDSAGKRPAKKYQWWSWRKKNPNEFENPKPNRQSRSVTDLKAKGIHFKPSSECLKDINFESYTFYGQLQLPVCVFTVHSKLLFTHMIAFEMNPESGGEYTVTFYVSFLKSLIVKSEDVKELREKKILFSSLDYDEQIVEAIKEINIGGYGTDIMFDDVKRAIENHCSSKSKTWIAELIYTYFRNPWTVTALLAATFLLCLTFLQTYYTMNPK</sequence>
<dbReference type="Gramene" id="OE9A012590T1">
    <property type="protein sequence ID" value="OE9A012590C1"/>
    <property type="gene ID" value="OE9A012590"/>
</dbReference>
<name>A0A8S0T3D7_OLEEU</name>
<dbReference type="InterPro" id="IPR004158">
    <property type="entry name" value="DUF247_pln"/>
</dbReference>
<feature type="compositionally biased region" description="Polar residues" evidence="1">
    <location>
        <begin position="1"/>
        <end position="10"/>
    </location>
</feature>
<keyword evidence="4" id="KW-1185">Reference proteome</keyword>
<dbReference type="OrthoDB" id="1849062at2759"/>
<comment type="caution">
    <text evidence="3">The sequence shown here is derived from an EMBL/GenBank/DDBJ whole genome shotgun (WGS) entry which is preliminary data.</text>
</comment>
<evidence type="ECO:0000256" key="1">
    <source>
        <dbReference type="SAM" id="MobiDB-lite"/>
    </source>
</evidence>
<organism evidence="3 4">
    <name type="scientific">Olea europaea subsp. europaea</name>
    <dbReference type="NCBI Taxonomy" id="158383"/>
    <lineage>
        <taxon>Eukaryota</taxon>
        <taxon>Viridiplantae</taxon>
        <taxon>Streptophyta</taxon>
        <taxon>Embryophyta</taxon>
        <taxon>Tracheophyta</taxon>
        <taxon>Spermatophyta</taxon>
        <taxon>Magnoliopsida</taxon>
        <taxon>eudicotyledons</taxon>
        <taxon>Gunneridae</taxon>
        <taxon>Pentapetalae</taxon>
        <taxon>asterids</taxon>
        <taxon>lamiids</taxon>
        <taxon>Lamiales</taxon>
        <taxon>Oleaceae</taxon>
        <taxon>Oleeae</taxon>
        <taxon>Olea</taxon>
    </lineage>
</organism>
<reference evidence="3 4" key="1">
    <citation type="submission" date="2019-12" db="EMBL/GenBank/DDBJ databases">
        <authorList>
            <person name="Alioto T."/>
            <person name="Alioto T."/>
            <person name="Gomez Garrido J."/>
        </authorList>
    </citation>
    <scope>NUCLEOTIDE SEQUENCE [LARGE SCALE GENOMIC DNA]</scope>
</reference>
<accession>A0A8S0T3D7</accession>
<evidence type="ECO:0000313" key="3">
    <source>
        <dbReference type="EMBL" id="CAA2998292.1"/>
    </source>
</evidence>
<feature type="region of interest" description="Disordered" evidence="1">
    <location>
        <begin position="1"/>
        <end position="20"/>
    </location>
</feature>
<gene>
    <name evidence="3" type="ORF">OLEA9_A012590</name>
</gene>
<dbReference type="PANTHER" id="PTHR31170">
    <property type="entry name" value="BNAC04G53230D PROTEIN"/>
    <property type="match status" value="1"/>
</dbReference>
<dbReference type="AlphaFoldDB" id="A0A8S0T3D7"/>
<protein>
    <submittedName>
        <fullName evidence="3">Uncharacterized protein</fullName>
    </submittedName>
</protein>
<keyword evidence="2" id="KW-0812">Transmembrane</keyword>
<proteinExistence type="predicted"/>
<evidence type="ECO:0000313" key="4">
    <source>
        <dbReference type="Proteomes" id="UP000594638"/>
    </source>
</evidence>
<feature type="transmembrane region" description="Helical" evidence="2">
    <location>
        <begin position="457"/>
        <end position="478"/>
    </location>
</feature>
<keyword evidence="2" id="KW-0472">Membrane</keyword>
<dbReference type="EMBL" id="CACTIH010005587">
    <property type="protein sequence ID" value="CAA2998292.1"/>
    <property type="molecule type" value="Genomic_DNA"/>
</dbReference>
<dbReference type="Pfam" id="PF03140">
    <property type="entry name" value="DUF247"/>
    <property type="match status" value="1"/>
</dbReference>
<dbReference type="PANTHER" id="PTHR31170:SF25">
    <property type="entry name" value="BNAA09G04570D PROTEIN"/>
    <property type="match status" value="1"/>
</dbReference>
<keyword evidence="2" id="KW-1133">Transmembrane helix</keyword>
<evidence type="ECO:0000256" key="2">
    <source>
        <dbReference type="SAM" id="Phobius"/>
    </source>
</evidence>
<dbReference type="Proteomes" id="UP000594638">
    <property type="component" value="Unassembled WGS sequence"/>
</dbReference>